<dbReference type="Pfam" id="PF00722">
    <property type="entry name" value="Glyco_hydro_16"/>
    <property type="match status" value="1"/>
</dbReference>
<dbReference type="AlphaFoldDB" id="A0A4Q7UBM1"/>
<keyword evidence="4" id="KW-0378">Hydrolase</keyword>
<name>A0A4Q7UBM1_PSEST</name>
<protein>
    <submittedName>
        <fullName evidence="4">Glycosyl hydrolase family 16</fullName>
    </submittedName>
</protein>
<feature type="domain" description="GH16" evidence="3">
    <location>
        <begin position="165"/>
        <end position="369"/>
    </location>
</feature>
<dbReference type="OrthoDB" id="9809583at2"/>
<dbReference type="Proteomes" id="UP000291591">
    <property type="component" value="Unassembled WGS sequence"/>
</dbReference>
<dbReference type="EMBL" id="SHKL01000002">
    <property type="protein sequence ID" value="RZT75481.1"/>
    <property type="molecule type" value="Genomic_DNA"/>
</dbReference>
<dbReference type="RefSeq" id="WP_130295357.1">
    <property type="nucleotide sequence ID" value="NZ_SHKL01000002.1"/>
</dbReference>
<feature type="signal peptide" evidence="2">
    <location>
        <begin position="1"/>
        <end position="18"/>
    </location>
</feature>
<feature type="compositionally biased region" description="Gly residues" evidence="1">
    <location>
        <begin position="110"/>
        <end position="155"/>
    </location>
</feature>
<keyword evidence="5" id="KW-1185">Reference proteome</keyword>
<dbReference type="CDD" id="cd00413">
    <property type="entry name" value="Glyco_hydrolase_16"/>
    <property type="match status" value="1"/>
</dbReference>
<feature type="chain" id="PRO_5039049365" evidence="2">
    <location>
        <begin position="19"/>
        <end position="406"/>
    </location>
</feature>
<keyword evidence="2" id="KW-0732">Signal</keyword>
<evidence type="ECO:0000256" key="2">
    <source>
        <dbReference type="SAM" id="SignalP"/>
    </source>
</evidence>
<dbReference type="SUPFAM" id="SSF49899">
    <property type="entry name" value="Concanavalin A-like lectins/glucanases"/>
    <property type="match status" value="1"/>
</dbReference>
<feature type="compositionally biased region" description="Gly residues" evidence="1">
    <location>
        <begin position="82"/>
        <end position="100"/>
    </location>
</feature>
<evidence type="ECO:0000259" key="3">
    <source>
        <dbReference type="PROSITE" id="PS51762"/>
    </source>
</evidence>
<dbReference type="PROSITE" id="PS51762">
    <property type="entry name" value="GH16_2"/>
    <property type="match status" value="1"/>
</dbReference>
<sequence length="406" mass="40805">MGPNLLVSASLAAATTLAATVGITPAAPADNVSCAWRITSVHVLAELTGDNSPRARQLREALIGVGANKPGFVPDQCLTSSGSGGGGQDSGGGSNQGGDQSGSSGQDSQGSGGQDSGGQDSGGQDSGGQDSGGQDSGGQDSGGAGTGQDGGGQSSGQGTTAADALGWGQPDKVDDFTNGVEGWNLYDGPGHAGNGTRSPDAASVKDGILTINGTGDGTTAGMAWGDGQKYGRWEGRMKAPTGSPSYNALFLLWPDEENFPVGGEIDFAEISDSARKKVDIFLHYGEDNSQVQGDVEVDATQWNNWAVEWTPQGVTAYLNGKEWWKTTDTGVLPPGPMHLCIQLDWFPKGDSETGSMQVDWVKQWSLDGNGQASTGGQDGSGGSDSGGSTGDSETGGGSDSGGSDGA</sequence>
<dbReference type="GO" id="GO:0005975">
    <property type="term" value="P:carbohydrate metabolic process"/>
    <property type="evidence" value="ECO:0007669"/>
    <property type="project" value="InterPro"/>
</dbReference>
<reference evidence="4 5" key="1">
    <citation type="submission" date="2019-02" db="EMBL/GenBank/DDBJ databases">
        <title>Sequencing the genomes of 1000 actinobacteria strains.</title>
        <authorList>
            <person name="Klenk H.-P."/>
        </authorList>
    </citation>
    <scope>NUCLEOTIDE SEQUENCE [LARGE SCALE GENOMIC DNA]</scope>
    <source>
        <strain evidence="4 5">DSM 45779</strain>
    </source>
</reference>
<feature type="region of interest" description="Disordered" evidence="1">
    <location>
        <begin position="67"/>
        <end position="180"/>
    </location>
</feature>
<dbReference type="InterPro" id="IPR000757">
    <property type="entry name" value="Beta-glucanase-like"/>
</dbReference>
<evidence type="ECO:0000256" key="1">
    <source>
        <dbReference type="SAM" id="MobiDB-lite"/>
    </source>
</evidence>
<dbReference type="InterPro" id="IPR013320">
    <property type="entry name" value="ConA-like_dom_sf"/>
</dbReference>
<feature type="compositionally biased region" description="Gly residues" evidence="1">
    <location>
        <begin position="376"/>
        <end position="406"/>
    </location>
</feature>
<proteinExistence type="predicted"/>
<comment type="caution">
    <text evidence="4">The sequence shown here is derived from an EMBL/GenBank/DDBJ whole genome shotgun (WGS) entry which is preliminary data.</text>
</comment>
<gene>
    <name evidence="4" type="ORF">EV383_6221</name>
</gene>
<feature type="region of interest" description="Disordered" evidence="1">
    <location>
        <begin position="365"/>
        <end position="406"/>
    </location>
</feature>
<evidence type="ECO:0000313" key="4">
    <source>
        <dbReference type="EMBL" id="RZT75481.1"/>
    </source>
</evidence>
<dbReference type="Gene3D" id="2.60.120.200">
    <property type="match status" value="1"/>
</dbReference>
<evidence type="ECO:0000313" key="5">
    <source>
        <dbReference type="Proteomes" id="UP000291591"/>
    </source>
</evidence>
<organism evidence="4 5">
    <name type="scientific">Pseudonocardia sediminis</name>
    <dbReference type="NCBI Taxonomy" id="1397368"/>
    <lineage>
        <taxon>Bacteria</taxon>
        <taxon>Bacillati</taxon>
        <taxon>Actinomycetota</taxon>
        <taxon>Actinomycetes</taxon>
        <taxon>Pseudonocardiales</taxon>
        <taxon>Pseudonocardiaceae</taxon>
        <taxon>Pseudonocardia</taxon>
    </lineage>
</organism>
<accession>A0A4Q7UBM1</accession>
<dbReference type="GO" id="GO:0004553">
    <property type="term" value="F:hydrolase activity, hydrolyzing O-glycosyl compounds"/>
    <property type="evidence" value="ECO:0007669"/>
    <property type="project" value="InterPro"/>
</dbReference>